<keyword evidence="3" id="KW-1185">Reference proteome</keyword>
<reference evidence="2" key="1">
    <citation type="journal article" date="2021" name="Nat. Commun.">
        <title>Genetic determinants of endophytism in the Arabidopsis root mycobiome.</title>
        <authorList>
            <person name="Mesny F."/>
            <person name="Miyauchi S."/>
            <person name="Thiergart T."/>
            <person name="Pickel B."/>
            <person name="Atanasova L."/>
            <person name="Karlsson M."/>
            <person name="Huettel B."/>
            <person name="Barry K.W."/>
            <person name="Haridas S."/>
            <person name="Chen C."/>
            <person name="Bauer D."/>
            <person name="Andreopoulos W."/>
            <person name="Pangilinan J."/>
            <person name="LaButti K."/>
            <person name="Riley R."/>
            <person name="Lipzen A."/>
            <person name="Clum A."/>
            <person name="Drula E."/>
            <person name="Henrissat B."/>
            <person name="Kohler A."/>
            <person name="Grigoriev I.V."/>
            <person name="Martin F.M."/>
            <person name="Hacquard S."/>
        </authorList>
    </citation>
    <scope>NUCLEOTIDE SEQUENCE</scope>
    <source>
        <strain evidence="2">MPI-CAGE-CH-0235</strain>
    </source>
</reference>
<protein>
    <submittedName>
        <fullName evidence="2">Uncharacterized protein</fullName>
    </submittedName>
</protein>
<feature type="transmembrane region" description="Helical" evidence="1">
    <location>
        <begin position="24"/>
        <end position="48"/>
    </location>
</feature>
<dbReference type="EMBL" id="JAGPNK010000005">
    <property type="protein sequence ID" value="KAH7321318.1"/>
    <property type="molecule type" value="Genomic_DNA"/>
</dbReference>
<accession>A0A8K0SV77</accession>
<evidence type="ECO:0000313" key="3">
    <source>
        <dbReference type="Proteomes" id="UP000813444"/>
    </source>
</evidence>
<organism evidence="2 3">
    <name type="scientific">Stachybotrys elegans</name>
    <dbReference type="NCBI Taxonomy" id="80388"/>
    <lineage>
        <taxon>Eukaryota</taxon>
        <taxon>Fungi</taxon>
        <taxon>Dikarya</taxon>
        <taxon>Ascomycota</taxon>
        <taxon>Pezizomycotina</taxon>
        <taxon>Sordariomycetes</taxon>
        <taxon>Hypocreomycetidae</taxon>
        <taxon>Hypocreales</taxon>
        <taxon>Stachybotryaceae</taxon>
        <taxon>Stachybotrys</taxon>
    </lineage>
</organism>
<keyword evidence="1" id="KW-0472">Membrane</keyword>
<proteinExistence type="predicted"/>
<comment type="caution">
    <text evidence="2">The sequence shown here is derived from an EMBL/GenBank/DDBJ whole genome shotgun (WGS) entry which is preliminary data.</text>
</comment>
<evidence type="ECO:0000256" key="1">
    <source>
        <dbReference type="SAM" id="Phobius"/>
    </source>
</evidence>
<name>A0A8K0SV77_9HYPO</name>
<keyword evidence="1" id="KW-0812">Transmembrane</keyword>
<gene>
    <name evidence="2" type="ORF">B0I35DRAFT_212036</name>
</gene>
<evidence type="ECO:0000313" key="2">
    <source>
        <dbReference type="EMBL" id="KAH7321318.1"/>
    </source>
</evidence>
<keyword evidence="1" id="KW-1133">Transmembrane helix</keyword>
<sequence>MAGRAWGSAVVRQSKAWHRSAQMLFFPLLCLSIIYGVPGCVLCCVWAISRSHILGRCSCMHDEMSAFMHWDRYLGSSNCTRNPVWLPCFGRIRPRTFLALGSDAEARE</sequence>
<dbReference type="Proteomes" id="UP000813444">
    <property type="component" value="Unassembled WGS sequence"/>
</dbReference>
<dbReference type="AlphaFoldDB" id="A0A8K0SV77"/>